<dbReference type="InterPro" id="IPR018485">
    <property type="entry name" value="FGGY_C"/>
</dbReference>
<evidence type="ECO:0000259" key="5">
    <source>
        <dbReference type="Pfam" id="PF00370"/>
    </source>
</evidence>
<feature type="domain" description="Carbohydrate kinase FGGY C-terminal" evidence="6">
    <location>
        <begin position="254"/>
        <end position="447"/>
    </location>
</feature>
<dbReference type="InterPro" id="IPR000577">
    <property type="entry name" value="Carb_kinase_FGGY"/>
</dbReference>
<dbReference type="InterPro" id="IPR018484">
    <property type="entry name" value="FGGY_N"/>
</dbReference>
<evidence type="ECO:0000313" key="7">
    <source>
        <dbReference type="EMBL" id="SCM76107.1"/>
    </source>
</evidence>
<gene>
    <name evidence="7" type="ORF">KL86PLE_30554</name>
</gene>
<evidence type="ECO:0000256" key="3">
    <source>
        <dbReference type="ARBA" id="ARBA00022777"/>
    </source>
</evidence>
<dbReference type="GO" id="GO:0016773">
    <property type="term" value="F:phosphotransferase activity, alcohol group as acceptor"/>
    <property type="evidence" value="ECO:0007669"/>
    <property type="project" value="InterPro"/>
</dbReference>
<dbReference type="GO" id="GO:0005975">
    <property type="term" value="P:carbohydrate metabolic process"/>
    <property type="evidence" value="ECO:0007669"/>
    <property type="project" value="InterPro"/>
</dbReference>
<dbReference type="InterPro" id="IPR043129">
    <property type="entry name" value="ATPase_NBD"/>
</dbReference>
<dbReference type="Pfam" id="PF02782">
    <property type="entry name" value="FGGY_C"/>
    <property type="match status" value="1"/>
</dbReference>
<dbReference type="Gene3D" id="3.30.420.40">
    <property type="match status" value="2"/>
</dbReference>
<dbReference type="InterPro" id="IPR050406">
    <property type="entry name" value="FGGY_Carb_Kinase"/>
</dbReference>
<evidence type="ECO:0000256" key="4">
    <source>
        <dbReference type="RuleBase" id="RU003733"/>
    </source>
</evidence>
<dbReference type="SUPFAM" id="SSF53067">
    <property type="entry name" value="Actin-like ATPase domain"/>
    <property type="match status" value="2"/>
</dbReference>
<evidence type="ECO:0000256" key="2">
    <source>
        <dbReference type="ARBA" id="ARBA00022679"/>
    </source>
</evidence>
<evidence type="ECO:0000259" key="6">
    <source>
        <dbReference type="Pfam" id="PF02782"/>
    </source>
</evidence>
<protein>
    <submittedName>
        <fullName evidence="7">Carbohydrate kinase, FGGY family protein</fullName>
    </submittedName>
</protein>
<sequence>MTLVGLDVGTTGCKAVVFSEGGRPLGASYREYGIDADREGKAEQDTAEVWSLTRQVLAEAVERAGWPAIAGLSLSVQGDAIIPLGADGEPVHPAILGMDYRSAPQAGACAERFGPEALYRRTGMRPHAINSLCKLLWLREARPEVWARTRKVVTYADFILGRLGAPGFIDLTMASRTMAWDIERGDWADDLLADLGLDRSLFSAAVPTGTVCGRLDPALAAELRITDDVALVAGAHDQPAGAVGAGVLTDGDAVVSTGTAEVLSTTFTNLAGAADLYAGYYPSTLSAVPGRYFTFSLNHVGGLMLRWYRDVWGTAEVIEAEKRGADAYETILSGLPDGPSPVMVLPHLNGAGTPSCDPVSMGAVVGLTLATQRADVAKAIIECQTYELALNLAALRAAGVEVSRLTAIGGGARSEAWLTTKADVLAVPIRTLEVTEAGCLGAAIFAGCGTGVYSSLDDGVRRAVRFRSVHEPDPAAHAAYARRFEVYKGLHGALRPIHQRLRAP</sequence>
<dbReference type="CDD" id="cd07773">
    <property type="entry name" value="ASKHA_NBD_FGGY_FK"/>
    <property type="match status" value="1"/>
</dbReference>
<dbReference type="PIRSF" id="PIRSF000538">
    <property type="entry name" value="GlpK"/>
    <property type="match status" value="1"/>
</dbReference>
<dbReference type="Pfam" id="PF00370">
    <property type="entry name" value="FGGY_N"/>
    <property type="match status" value="1"/>
</dbReference>
<dbReference type="GO" id="GO:0016301">
    <property type="term" value="F:kinase activity"/>
    <property type="evidence" value="ECO:0007669"/>
    <property type="project" value="UniProtKB-KW"/>
</dbReference>
<organism evidence="7">
    <name type="scientific">uncultured Pleomorphomonas sp</name>
    <dbReference type="NCBI Taxonomy" id="442121"/>
    <lineage>
        <taxon>Bacteria</taxon>
        <taxon>Pseudomonadati</taxon>
        <taxon>Pseudomonadota</taxon>
        <taxon>Alphaproteobacteria</taxon>
        <taxon>Hyphomicrobiales</taxon>
        <taxon>Pleomorphomonadaceae</taxon>
        <taxon>Pleomorphomonas</taxon>
        <taxon>environmental samples</taxon>
    </lineage>
</organism>
<dbReference type="EMBL" id="FMJD01000007">
    <property type="protein sequence ID" value="SCM76107.1"/>
    <property type="molecule type" value="Genomic_DNA"/>
</dbReference>
<evidence type="ECO:0000256" key="1">
    <source>
        <dbReference type="ARBA" id="ARBA00009156"/>
    </source>
</evidence>
<dbReference type="PROSITE" id="PS00445">
    <property type="entry name" value="FGGY_KINASES_2"/>
    <property type="match status" value="1"/>
</dbReference>
<name>A0A212LF64_9HYPH</name>
<keyword evidence="3 4" id="KW-0418">Kinase</keyword>
<reference evidence="7" key="1">
    <citation type="submission" date="2016-08" db="EMBL/GenBank/DDBJ databases">
        <authorList>
            <person name="Seilhamer J.J."/>
        </authorList>
    </citation>
    <scope>NUCLEOTIDE SEQUENCE</scope>
    <source>
        <strain evidence="7">86</strain>
    </source>
</reference>
<comment type="similarity">
    <text evidence="1 4">Belongs to the FGGY kinase family.</text>
</comment>
<dbReference type="AlphaFoldDB" id="A0A212LF64"/>
<proteinExistence type="inferred from homology"/>
<dbReference type="RefSeq" id="WP_288196358.1">
    <property type="nucleotide sequence ID" value="NZ_LT608334.1"/>
</dbReference>
<dbReference type="InterPro" id="IPR018483">
    <property type="entry name" value="Carb_kinase_FGGY_CS"/>
</dbReference>
<dbReference type="PANTHER" id="PTHR43095">
    <property type="entry name" value="SUGAR KINASE"/>
    <property type="match status" value="1"/>
</dbReference>
<feature type="domain" description="Carbohydrate kinase FGGY N-terminal" evidence="5">
    <location>
        <begin position="3"/>
        <end position="244"/>
    </location>
</feature>
<keyword evidence="2 4" id="KW-0808">Transferase</keyword>
<dbReference type="PANTHER" id="PTHR43095:SF5">
    <property type="entry name" value="XYLULOSE KINASE"/>
    <property type="match status" value="1"/>
</dbReference>
<accession>A0A212LF64</accession>